<feature type="transmembrane region" description="Helical" evidence="1">
    <location>
        <begin position="109"/>
        <end position="133"/>
    </location>
</feature>
<dbReference type="Proteomes" id="UP000321797">
    <property type="component" value="Unassembled WGS sequence"/>
</dbReference>
<keyword evidence="1" id="KW-0812">Transmembrane</keyword>
<feature type="transmembrane region" description="Helical" evidence="1">
    <location>
        <begin position="7"/>
        <end position="25"/>
    </location>
</feature>
<sequence length="161" mass="17101">MKNPVPLAIIGLGSLTMLVAAFLPYVEPGRLGTVDGNTVIQSADGWRLILAAVATFICAYRADSGGKRDRVIALFMPWLGILHLVQLWLNARTVYPTGTHGMDAPGTAASLGIGFYLAAVGVTLAVGGTTLMWEATKPQAANVIDDELWDDDDEPSPQPTH</sequence>
<dbReference type="EMBL" id="SSGD01000036">
    <property type="protein sequence ID" value="TXI57542.1"/>
    <property type="molecule type" value="Genomic_DNA"/>
</dbReference>
<keyword evidence="1" id="KW-0472">Membrane</keyword>
<keyword evidence="1" id="KW-1133">Transmembrane helix</keyword>
<gene>
    <name evidence="2" type="ORF">E6Q54_07790</name>
</gene>
<comment type="caution">
    <text evidence="2">The sequence shown here is derived from an EMBL/GenBank/DDBJ whole genome shotgun (WGS) entry which is preliminary data.</text>
</comment>
<reference evidence="2 3" key="1">
    <citation type="submission" date="2018-09" db="EMBL/GenBank/DDBJ databases">
        <title>Metagenome Assembled Genomes from an Advanced Water Purification Facility.</title>
        <authorList>
            <person name="Stamps B.W."/>
            <person name="Spear J.R."/>
        </authorList>
    </citation>
    <scope>NUCLEOTIDE SEQUENCE [LARGE SCALE GENOMIC DNA]</scope>
    <source>
        <strain evidence="2">Bin_29_2</strain>
    </source>
</reference>
<feature type="transmembrane region" description="Helical" evidence="1">
    <location>
        <begin position="45"/>
        <end position="62"/>
    </location>
</feature>
<evidence type="ECO:0000256" key="1">
    <source>
        <dbReference type="SAM" id="Phobius"/>
    </source>
</evidence>
<name>A0A5C7Y7J5_9MYCO</name>
<dbReference type="RefSeq" id="WP_152343147.1">
    <property type="nucleotide sequence ID" value="NZ_SSGD01000036.1"/>
</dbReference>
<accession>A0A5C7Y7J5</accession>
<evidence type="ECO:0000313" key="3">
    <source>
        <dbReference type="Proteomes" id="UP000321797"/>
    </source>
</evidence>
<feature type="transmembrane region" description="Helical" evidence="1">
    <location>
        <begin position="71"/>
        <end position="89"/>
    </location>
</feature>
<protein>
    <submittedName>
        <fullName evidence="2">Uncharacterized protein</fullName>
    </submittedName>
</protein>
<evidence type="ECO:0000313" key="2">
    <source>
        <dbReference type="EMBL" id="TXI57542.1"/>
    </source>
</evidence>
<proteinExistence type="predicted"/>
<organism evidence="2 3">
    <name type="scientific">Mycolicibacter arupensis</name>
    <dbReference type="NCBI Taxonomy" id="342002"/>
    <lineage>
        <taxon>Bacteria</taxon>
        <taxon>Bacillati</taxon>
        <taxon>Actinomycetota</taxon>
        <taxon>Actinomycetes</taxon>
        <taxon>Mycobacteriales</taxon>
        <taxon>Mycobacteriaceae</taxon>
        <taxon>Mycolicibacter</taxon>
    </lineage>
</organism>
<dbReference type="AlphaFoldDB" id="A0A5C7Y7J5"/>